<sequence length="105" mass="12141">MNSPSSFQISERNLYQDALSCRLRRRFDLKVCNMSSIGRFCQLSGRGHSHNTTIYRTNERFFELISKWNNEECDVLETKSDSGSASLTLKHGLRHNFPKNPLSLD</sequence>
<protein>
    <submittedName>
        <fullName evidence="1">Sulfhydryl oxidase</fullName>
    </submittedName>
</protein>
<organism evidence="1 2">
    <name type="scientific">Echinococcus multilocularis</name>
    <name type="common">Fox tapeworm</name>
    <dbReference type="NCBI Taxonomy" id="6211"/>
    <lineage>
        <taxon>Eukaryota</taxon>
        <taxon>Metazoa</taxon>
        <taxon>Spiralia</taxon>
        <taxon>Lophotrochozoa</taxon>
        <taxon>Platyhelminthes</taxon>
        <taxon>Cestoda</taxon>
        <taxon>Eucestoda</taxon>
        <taxon>Cyclophyllidea</taxon>
        <taxon>Taeniidae</taxon>
        <taxon>Echinococcus</taxon>
    </lineage>
</organism>
<proteinExistence type="predicted"/>
<reference evidence="1" key="2">
    <citation type="submission" date="2015-11" db="EMBL/GenBank/DDBJ databases">
        <authorList>
            <person name="Zhang Y."/>
            <person name="Guo Z."/>
        </authorList>
    </citation>
    <scope>NUCLEOTIDE SEQUENCE</scope>
</reference>
<dbReference type="AlphaFoldDB" id="A0A0S4MM00"/>
<dbReference type="Proteomes" id="UP000017246">
    <property type="component" value="Unassembled WGS sequence"/>
</dbReference>
<accession>A0A0S4MM00</accession>
<keyword evidence="2" id="KW-1185">Reference proteome</keyword>
<evidence type="ECO:0000313" key="2">
    <source>
        <dbReference type="Proteomes" id="UP000017246"/>
    </source>
</evidence>
<name>A0A0S4MM00_ECHMU</name>
<evidence type="ECO:0000313" key="1">
    <source>
        <dbReference type="EMBL" id="CUT98656.1"/>
    </source>
</evidence>
<dbReference type="EMBL" id="LN902843">
    <property type="protein sequence ID" value="CUT98656.1"/>
    <property type="molecule type" value="Genomic_DNA"/>
</dbReference>
<reference evidence="1" key="1">
    <citation type="journal article" date="2013" name="Nature">
        <title>The genomes of four tapeworm species reveal adaptations to parasitism.</title>
        <authorList>
            <person name="Tsai I.J."/>
            <person name="Zarowiecki M."/>
            <person name="Holroyd N."/>
            <person name="Garciarrubio A."/>
            <person name="Sanchez-Flores A."/>
            <person name="Brooks K.L."/>
            <person name="Tracey A."/>
            <person name="Bobes R.J."/>
            <person name="Fragoso G."/>
            <person name="Sciutto E."/>
            <person name="Aslett M."/>
            <person name="Beasley H."/>
            <person name="Bennett H.M."/>
            <person name="Cai J."/>
            <person name="Camicia F."/>
            <person name="Clark R."/>
            <person name="Cucher M."/>
            <person name="De Silva N."/>
            <person name="Day T.A."/>
            <person name="Deplazes P."/>
            <person name="Estrada K."/>
            <person name="Fernandez C."/>
            <person name="Holland P.W."/>
            <person name="Hou J."/>
            <person name="Hu S."/>
            <person name="Huckvale T."/>
            <person name="Hung S.S."/>
            <person name="Kamenetzky L."/>
            <person name="Keane J.A."/>
            <person name="Kiss F."/>
            <person name="Koziol U."/>
            <person name="Lambert O."/>
            <person name="Liu K."/>
            <person name="Luo X."/>
            <person name="Luo Y."/>
            <person name="Macchiaroli N."/>
            <person name="Nichol S."/>
            <person name="Paps J."/>
            <person name="Parkinson J."/>
            <person name="Pouchkina-Stantcheva N."/>
            <person name="Riddiford N."/>
            <person name="Rosenzvit M."/>
            <person name="Salinas G."/>
            <person name="Wasmuth J.D."/>
            <person name="Zamanian M."/>
            <person name="Zheng Y."/>
            <person name="Cai X."/>
            <person name="Soberon X."/>
            <person name="Olson P.D."/>
            <person name="Laclette J.P."/>
            <person name="Brehm K."/>
            <person name="Berriman M."/>
            <person name="Garciarrubio A."/>
            <person name="Bobes R.J."/>
            <person name="Fragoso G."/>
            <person name="Sanchez-Flores A."/>
            <person name="Estrada K."/>
            <person name="Cevallos M.A."/>
            <person name="Morett E."/>
            <person name="Gonzalez V."/>
            <person name="Portillo T."/>
            <person name="Ochoa-Leyva A."/>
            <person name="Jose M.V."/>
            <person name="Sciutto E."/>
            <person name="Landa A."/>
            <person name="Jimenez L."/>
            <person name="Valdes V."/>
            <person name="Carrero J.C."/>
            <person name="Larralde C."/>
            <person name="Morales-Montor J."/>
            <person name="Limon-Lason J."/>
            <person name="Soberon X."/>
            <person name="Laclette J.P."/>
        </authorList>
    </citation>
    <scope>NUCLEOTIDE SEQUENCE [LARGE SCALE GENOMIC DNA]</scope>
</reference>